<dbReference type="OrthoDB" id="9793083at2"/>
<accession>A0A2R4XKN6</accession>
<dbReference type="Gene3D" id="3.40.50.1820">
    <property type="entry name" value="alpha/beta hydrolase"/>
    <property type="match status" value="1"/>
</dbReference>
<dbReference type="AlphaFoldDB" id="A0A2R4XKN6"/>
<dbReference type="PANTHER" id="PTHR43433">
    <property type="entry name" value="HYDROLASE, ALPHA/BETA FOLD FAMILY PROTEIN"/>
    <property type="match status" value="1"/>
</dbReference>
<dbReference type="Proteomes" id="UP000244571">
    <property type="component" value="Chromosome"/>
</dbReference>
<gene>
    <name evidence="2" type="primary">pcaD</name>
    <name evidence="2" type="ORF">DBV39_12455</name>
</gene>
<organism evidence="2 3">
    <name type="scientific">Orrella marina</name>
    <dbReference type="NCBI Taxonomy" id="2163011"/>
    <lineage>
        <taxon>Bacteria</taxon>
        <taxon>Pseudomonadati</taxon>
        <taxon>Pseudomonadota</taxon>
        <taxon>Betaproteobacteria</taxon>
        <taxon>Burkholderiales</taxon>
        <taxon>Alcaligenaceae</taxon>
        <taxon>Orrella</taxon>
    </lineage>
</organism>
<dbReference type="KEGG" id="boz:DBV39_12455"/>
<reference evidence="2 3" key="1">
    <citation type="submission" date="2018-04" db="EMBL/GenBank/DDBJ databases">
        <title>Bordetella sp. HZ20 isolated from seawater.</title>
        <authorList>
            <person name="Sun C."/>
        </authorList>
    </citation>
    <scope>NUCLEOTIDE SEQUENCE [LARGE SCALE GENOMIC DNA]</scope>
    <source>
        <strain evidence="2 3">HZ20</strain>
    </source>
</reference>
<dbReference type="GO" id="GO:0047570">
    <property type="term" value="F:3-oxoadipate enol-lactonase activity"/>
    <property type="evidence" value="ECO:0007669"/>
    <property type="project" value="InterPro"/>
</dbReference>
<protein>
    <submittedName>
        <fullName evidence="2">3-oxoadipate enol-lactonase</fullName>
    </submittedName>
</protein>
<dbReference type="InterPro" id="IPR026968">
    <property type="entry name" value="PcaD/CatD"/>
</dbReference>
<dbReference type="InterPro" id="IPR029058">
    <property type="entry name" value="AB_hydrolase_fold"/>
</dbReference>
<proteinExistence type="predicted"/>
<sequence>MPLLNLGERSLYWRTDGDPSKTPLLLLNSLGTDHSMWNVLMPELLKDFHVLRMDKRGHGGSSNVTEQCSIAELGRDVLAVLDAAKWPRTHLCGVSIGGMTGMWLGLNAPERLDHLVLSNTSAKVVTEVFADRIKLIKDKGLQAIVDQALGRFFTQGFVTEASPAYHSIREVFLQCDPGGYIACCTAIRDMDQRQDIAGIKLPTMVIIGDQDQSTVPAMGEQIVSQIAGASVERMPLAHIPMIEDPKSYVQILRKFLLGT</sequence>
<dbReference type="PRINTS" id="PR00111">
    <property type="entry name" value="ABHYDROLASE"/>
</dbReference>
<dbReference type="GO" id="GO:0042952">
    <property type="term" value="P:beta-ketoadipate pathway"/>
    <property type="evidence" value="ECO:0007669"/>
    <property type="project" value="InterPro"/>
</dbReference>
<dbReference type="PANTHER" id="PTHR43433:SF5">
    <property type="entry name" value="AB HYDROLASE-1 DOMAIN-CONTAINING PROTEIN"/>
    <property type="match status" value="1"/>
</dbReference>
<dbReference type="RefSeq" id="WP_108621798.1">
    <property type="nucleotide sequence ID" value="NZ_CP028901.1"/>
</dbReference>
<dbReference type="NCBIfam" id="TIGR02427">
    <property type="entry name" value="protocat_pcaD"/>
    <property type="match status" value="1"/>
</dbReference>
<evidence type="ECO:0000259" key="1">
    <source>
        <dbReference type="Pfam" id="PF00561"/>
    </source>
</evidence>
<dbReference type="EMBL" id="CP028901">
    <property type="protein sequence ID" value="AWB34382.1"/>
    <property type="molecule type" value="Genomic_DNA"/>
</dbReference>
<feature type="domain" description="AB hydrolase-1" evidence="1">
    <location>
        <begin position="23"/>
        <end position="136"/>
    </location>
</feature>
<evidence type="ECO:0000313" key="2">
    <source>
        <dbReference type="EMBL" id="AWB34382.1"/>
    </source>
</evidence>
<name>A0A2R4XKN6_9BURK</name>
<evidence type="ECO:0000313" key="3">
    <source>
        <dbReference type="Proteomes" id="UP000244571"/>
    </source>
</evidence>
<dbReference type="InterPro" id="IPR000073">
    <property type="entry name" value="AB_hydrolase_1"/>
</dbReference>
<keyword evidence="3" id="KW-1185">Reference proteome</keyword>
<dbReference type="SUPFAM" id="SSF53474">
    <property type="entry name" value="alpha/beta-Hydrolases"/>
    <property type="match status" value="1"/>
</dbReference>
<dbReference type="Pfam" id="PF00561">
    <property type="entry name" value="Abhydrolase_1"/>
    <property type="match status" value="1"/>
</dbReference>
<dbReference type="InterPro" id="IPR050471">
    <property type="entry name" value="AB_hydrolase"/>
</dbReference>